<dbReference type="SUPFAM" id="SSF56672">
    <property type="entry name" value="DNA/RNA polymerases"/>
    <property type="match status" value="1"/>
</dbReference>
<proteinExistence type="predicted"/>
<feature type="compositionally biased region" description="Basic and acidic residues" evidence="1">
    <location>
        <begin position="159"/>
        <end position="178"/>
    </location>
</feature>
<accession>A0AAE0EV70</accession>
<feature type="compositionally biased region" description="Low complexity" evidence="1">
    <location>
        <begin position="105"/>
        <end position="117"/>
    </location>
</feature>
<comment type="caution">
    <text evidence="2">The sequence shown here is derived from an EMBL/GenBank/DDBJ whole genome shotgun (WGS) entry which is preliminary data.</text>
</comment>
<name>A0AAE0EV70_9CHLO</name>
<dbReference type="InterPro" id="IPR043128">
    <property type="entry name" value="Rev_trsase/Diguanyl_cyclase"/>
</dbReference>
<evidence type="ECO:0000313" key="3">
    <source>
        <dbReference type="Proteomes" id="UP001190700"/>
    </source>
</evidence>
<feature type="compositionally biased region" description="Polar residues" evidence="1">
    <location>
        <begin position="139"/>
        <end position="155"/>
    </location>
</feature>
<organism evidence="2 3">
    <name type="scientific">Cymbomonas tetramitiformis</name>
    <dbReference type="NCBI Taxonomy" id="36881"/>
    <lineage>
        <taxon>Eukaryota</taxon>
        <taxon>Viridiplantae</taxon>
        <taxon>Chlorophyta</taxon>
        <taxon>Pyramimonadophyceae</taxon>
        <taxon>Pyramimonadales</taxon>
        <taxon>Pyramimonadaceae</taxon>
        <taxon>Cymbomonas</taxon>
    </lineage>
</organism>
<dbReference type="InterPro" id="IPR043502">
    <property type="entry name" value="DNA/RNA_pol_sf"/>
</dbReference>
<evidence type="ECO:0000256" key="1">
    <source>
        <dbReference type="SAM" id="MobiDB-lite"/>
    </source>
</evidence>
<dbReference type="AlphaFoldDB" id="A0AAE0EV70"/>
<protein>
    <recommendedName>
        <fullName evidence="4">Reverse transcriptase domain-containing protein</fullName>
    </recommendedName>
</protein>
<dbReference type="Gene3D" id="3.30.70.270">
    <property type="match status" value="1"/>
</dbReference>
<keyword evidence="3" id="KW-1185">Reference proteome</keyword>
<evidence type="ECO:0000313" key="2">
    <source>
        <dbReference type="EMBL" id="KAK3241237.1"/>
    </source>
</evidence>
<sequence>MDLLQNLTEAKYTPLLEELCHRMLRGHNTKKGVYGLLCNRYTMIGYRSMLEGDNEAHGGADAVRAKLAFMEQKIYARTEGMVADTVLTKWLAEFHNSKAKSVMTATAKQAAGAASRAQRSDHRVGGGRGGDRAPPPNSPGQTAYDTGVCTLSQRSMARWRREQRSTALDRSRSEDAVGERPSTQVRPRDLAARSDAGAAGLVGHRDGPSSPVWSMGTGTPKTSRFAGVSGAQARLSWRRVMDFRWLNEFYVKSKCKMETLKKLRRPASQGDWCFTFDLKDGYHAVGIDPDFQEFMHFDI</sequence>
<gene>
    <name evidence="2" type="ORF">CYMTET_48988</name>
</gene>
<dbReference type="Proteomes" id="UP001190700">
    <property type="component" value="Unassembled WGS sequence"/>
</dbReference>
<feature type="region of interest" description="Disordered" evidence="1">
    <location>
        <begin position="105"/>
        <end position="213"/>
    </location>
</feature>
<dbReference type="EMBL" id="LGRX02033440">
    <property type="protein sequence ID" value="KAK3241237.1"/>
    <property type="molecule type" value="Genomic_DNA"/>
</dbReference>
<dbReference type="Gene3D" id="3.10.10.10">
    <property type="entry name" value="HIV Type 1 Reverse Transcriptase, subunit A, domain 1"/>
    <property type="match status" value="1"/>
</dbReference>
<reference evidence="2 3" key="1">
    <citation type="journal article" date="2015" name="Genome Biol. Evol.">
        <title>Comparative Genomics of a Bacterivorous Green Alga Reveals Evolutionary Causalities and Consequences of Phago-Mixotrophic Mode of Nutrition.</title>
        <authorList>
            <person name="Burns J.A."/>
            <person name="Paasch A."/>
            <person name="Narechania A."/>
            <person name="Kim E."/>
        </authorList>
    </citation>
    <scope>NUCLEOTIDE SEQUENCE [LARGE SCALE GENOMIC DNA]</scope>
    <source>
        <strain evidence="2 3">PLY_AMNH</strain>
    </source>
</reference>
<evidence type="ECO:0008006" key="4">
    <source>
        <dbReference type="Google" id="ProtNLM"/>
    </source>
</evidence>